<evidence type="ECO:0000256" key="2">
    <source>
        <dbReference type="ARBA" id="ARBA00005262"/>
    </source>
</evidence>
<evidence type="ECO:0000256" key="6">
    <source>
        <dbReference type="ARBA" id="ARBA00023136"/>
    </source>
</evidence>
<dbReference type="Proteomes" id="UP000619534">
    <property type="component" value="Unassembled WGS sequence"/>
</dbReference>
<feature type="transmembrane region" description="Helical" evidence="8">
    <location>
        <begin position="187"/>
        <end position="203"/>
    </location>
</feature>
<gene>
    <name evidence="9" type="ORF">GCM10007216_03600</name>
</gene>
<evidence type="ECO:0000313" key="10">
    <source>
        <dbReference type="Proteomes" id="UP000619534"/>
    </source>
</evidence>
<evidence type="ECO:0000256" key="1">
    <source>
        <dbReference type="ARBA" id="ARBA00004651"/>
    </source>
</evidence>
<dbReference type="InterPro" id="IPR003370">
    <property type="entry name" value="Chromate_transpt"/>
</dbReference>
<dbReference type="EMBL" id="BMCJ01000001">
    <property type="protein sequence ID" value="GGC76317.1"/>
    <property type="molecule type" value="Genomic_DNA"/>
</dbReference>
<feature type="transmembrane region" description="Helical" evidence="8">
    <location>
        <begin position="139"/>
        <end position="158"/>
    </location>
</feature>
<keyword evidence="5 8" id="KW-1133">Transmembrane helix</keyword>
<organism evidence="9 10">
    <name type="scientific">Thalassobacillus devorans</name>
    <dbReference type="NCBI Taxonomy" id="279813"/>
    <lineage>
        <taxon>Bacteria</taxon>
        <taxon>Bacillati</taxon>
        <taxon>Bacillota</taxon>
        <taxon>Bacilli</taxon>
        <taxon>Bacillales</taxon>
        <taxon>Bacillaceae</taxon>
        <taxon>Thalassobacillus</taxon>
    </lineage>
</organism>
<evidence type="ECO:0000256" key="3">
    <source>
        <dbReference type="ARBA" id="ARBA00022475"/>
    </source>
</evidence>
<reference evidence="10" key="1">
    <citation type="journal article" date="2019" name="Int. J. Syst. Evol. Microbiol.">
        <title>The Global Catalogue of Microorganisms (GCM) 10K type strain sequencing project: providing services to taxonomists for standard genome sequencing and annotation.</title>
        <authorList>
            <consortium name="The Broad Institute Genomics Platform"/>
            <consortium name="The Broad Institute Genome Sequencing Center for Infectious Disease"/>
            <person name="Wu L."/>
            <person name="Ma J."/>
        </authorList>
    </citation>
    <scope>NUCLEOTIDE SEQUENCE [LARGE SCALE GENOMIC DNA]</scope>
    <source>
        <strain evidence="10">CCM 7282</strain>
    </source>
</reference>
<evidence type="ECO:0000256" key="5">
    <source>
        <dbReference type="ARBA" id="ARBA00022989"/>
    </source>
</evidence>
<comment type="caution">
    <text evidence="9">The sequence shown here is derived from an EMBL/GenBank/DDBJ whole genome shotgun (WGS) entry which is preliminary data.</text>
</comment>
<name>A0ABQ1NGK4_9BACI</name>
<dbReference type="PANTHER" id="PTHR43663:SF1">
    <property type="entry name" value="CHROMATE TRANSPORTER"/>
    <property type="match status" value="1"/>
</dbReference>
<dbReference type="PANTHER" id="PTHR43663">
    <property type="entry name" value="CHROMATE TRANSPORT PROTEIN-RELATED"/>
    <property type="match status" value="1"/>
</dbReference>
<evidence type="ECO:0000256" key="7">
    <source>
        <dbReference type="SAM" id="MobiDB-lite"/>
    </source>
</evidence>
<dbReference type="InterPro" id="IPR052518">
    <property type="entry name" value="CHR_Transporter"/>
</dbReference>
<dbReference type="Pfam" id="PF02417">
    <property type="entry name" value="Chromate_transp"/>
    <property type="match status" value="1"/>
</dbReference>
<accession>A0ABQ1NGK4</accession>
<evidence type="ECO:0000256" key="4">
    <source>
        <dbReference type="ARBA" id="ARBA00022692"/>
    </source>
</evidence>
<keyword evidence="10" id="KW-1185">Reference proteome</keyword>
<keyword evidence="3" id="KW-1003">Cell membrane</keyword>
<evidence type="ECO:0000313" key="9">
    <source>
        <dbReference type="EMBL" id="GGC76317.1"/>
    </source>
</evidence>
<feature type="region of interest" description="Disordered" evidence="7">
    <location>
        <begin position="1"/>
        <end position="23"/>
    </location>
</feature>
<evidence type="ECO:0008006" key="11">
    <source>
        <dbReference type="Google" id="ProtNLM"/>
    </source>
</evidence>
<protein>
    <recommendedName>
        <fullName evidence="11">Chromate transporter</fullName>
    </recommendedName>
</protein>
<feature type="compositionally biased region" description="Basic and acidic residues" evidence="7">
    <location>
        <begin position="7"/>
        <end position="23"/>
    </location>
</feature>
<proteinExistence type="inferred from homology"/>
<sequence length="219" mass="23696">MVTGKGAEAREETQDMTAKKETSGKRMIFQEQWKLSWAFFKVGMLGYGGGPSSIPLVHKEVVERYQWMTDDEFGDTLALANTLPGPIATKMAGYIGHRVGGVTGLINAVLATIVPTIILMIILLTSLQTFKDKPWVSGMTQAVIPIVGVMLAVLTWDFFKKAKKGLGWGGSIGLVAASVIALELLNIHPGILIFVLLLTAVLKKDKGDQAKVRERQGAS</sequence>
<comment type="similarity">
    <text evidence="2">Belongs to the chromate ion transporter (CHR) (TC 2.A.51) family.</text>
</comment>
<keyword evidence="6 8" id="KW-0472">Membrane</keyword>
<evidence type="ECO:0000256" key="8">
    <source>
        <dbReference type="SAM" id="Phobius"/>
    </source>
</evidence>
<comment type="subcellular location">
    <subcellularLocation>
        <location evidence="1">Cell membrane</location>
        <topology evidence="1">Multi-pass membrane protein</topology>
    </subcellularLocation>
</comment>
<keyword evidence="4 8" id="KW-0812">Transmembrane</keyword>
<feature type="transmembrane region" description="Helical" evidence="8">
    <location>
        <begin position="105"/>
        <end position="127"/>
    </location>
</feature>